<organism evidence="9 10">
    <name type="scientific">Fusobacterium necrogenes</name>
    <dbReference type="NCBI Taxonomy" id="858"/>
    <lineage>
        <taxon>Bacteria</taxon>
        <taxon>Fusobacteriati</taxon>
        <taxon>Fusobacteriota</taxon>
        <taxon>Fusobacteriia</taxon>
        <taxon>Fusobacteriales</taxon>
        <taxon>Fusobacteriaceae</taxon>
        <taxon>Fusobacterium</taxon>
    </lineage>
</organism>
<proteinExistence type="inferred from homology"/>
<feature type="domain" description="Type II secretion system protein GspF" evidence="8">
    <location>
        <begin position="258"/>
        <end position="379"/>
    </location>
</feature>
<keyword evidence="6 7" id="KW-0472">Membrane</keyword>
<dbReference type="InterPro" id="IPR018076">
    <property type="entry name" value="T2SS_GspF_dom"/>
</dbReference>
<feature type="transmembrane region" description="Helical" evidence="7">
    <location>
        <begin position="201"/>
        <end position="227"/>
    </location>
</feature>
<dbReference type="RefSeq" id="WP_147280953.1">
    <property type="nucleotide sequence ID" value="NZ_CASFEE010000004.1"/>
</dbReference>
<reference evidence="9 10" key="1">
    <citation type="submission" date="2018-06" db="EMBL/GenBank/DDBJ databases">
        <authorList>
            <consortium name="Pathogen Informatics"/>
            <person name="Doyle S."/>
        </authorList>
    </citation>
    <scope>NUCLEOTIDE SEQUENCE [LARGE SCALE GENOMIC DNA]</scope>
    <source>
        <strain evidence="9 10">NCTC10723</strain>
    </source>
</reference>
<dbReference type="InterPro" id="IPR003004">
    <property type="entry name" value="GspF/PilC"/>
</dbReference>
<evidence type="ECO:0000313" key="10">
    <source>
        <dbReference type="Proteomes" id="UP000255328"/>
    </source>
</evidence>
<comment type="similarity">
    <text evidence="2">Belongs to the GSP F family.</text>
</comment>
<keyword evidence="4 7" id="KW-0812">Transmembrane</keyword>
<dbReference type="PRINTS" id="PR00812">
    <property type="entry name" value="BCTERIALGSPF"/>
</dbReference>
<dbReference type="Pfam" id="PF00482">
    <property type="entry name" value="T2SSF"/>
    <property type="match status" value="2"/>
</dbReference>
<evidence type="ECO:0000313" key="9">
    <source>
        <dbReference type="EMBL" id="STO30709.1"/>
    </source>
</evidence>
<dbReference type="Gene3D" id="1.20.81.30">
    <property type="entry name" value="Type II secretion system (T2SS), domain F"/>
    <property type="match status" value="2"/>
</dbReference>
<evidence type="ECO:0000256" key="5">
    <source>
        <dbReference type="ARBA" id="ARBA00022989"/>
    </source>
</evidence>
<dbReference type="PANTHER" id="PTHR30012:SF0">
    <property type="entry name" value="TYPE II SECRETION SYSTEM PROTEIN F-RELATED"/>
    <property type="match status" value="1"/>
</dbReference>
<evidence type="ECO:0000259" key="8">
    <source>
        <dbReference type="Pfam" id="PF00482"/>
    </source>
</evidence>
<feature type="transmembrane region" description="Helical" evidence="7">
    <location>
        <begin position="158"/>
        <end position="181"/>
    </location>
</feature>
<evidence type="ECO:0000256" key="3">
    <source>
        <dbReference type="ARBA" id="ARBA00022475"/>
    </source>
</evidence>
<evidence type="ECO:0000256" key="6">
    <source>
        <dbReference type="ARBA" id="ARBA00023136"/>
    </source>
</evidence>
<dbReference type="AlphaFoldDB" id="A0A377GUU1"/>
<evidence type="ECO:0000256" key="4">
    <source>
        <dbReference type="ARBA" id="ARBA00022692"/>
    </source>
</evidence>
<protein>
    <submittedName>
        <fullName evidence="9">Cholera toxin secretion protein epsF</fullName>
    </submittedName>
</protein>
<keyword evidence="3" id="KW-1003">Cell membrane</keyword>
<name>A0A377GUU1_9FUSO</name>
<gene>
    <name evidence="9" type="primary">epsF</name>
    <name evidence="9" type="ORF">NCTC10723_00137</name>
</gene>
<dbReference type="PANTHER" id="PTHR30012">
    <property type="entry name" value="GENERAL SECRETION PATHWAY PROTEIN"/>
    <property type="match status" value="1"/>
</dbReference>
<keyword evidence="10" id="KW-1185">Reference proteome</keyword>
<evidence type="ECO:0000256" key="1">
    <source>
        <dbReference type="ARBA" id="ARBA00004651"/>
    </source>
</evidence>
<dbReference type="GO" id="GO:0005886">
    <property type="term" value="C:plasma membrane"/>
    <property type="evidence" value="ECO:0007669"/>
    <property type="project" value="UniProtKB-SubCell"/>
</dbReference>
<keyword evidence="5 7" id="KW-1133">Transmembrane helix</keyword>
<dbReference type="OrthoDB" id="9805682at2"/>
<dbReference type="EMBL" id="UGGU01000003">
    <property type="protein sequence ID" value="STO30709.1"/>
    <property type="molecule type" value="Genomic_DNA"/>
</dbReference>
<dbReference type="InterPro" id="IPR042094">
    <property type="entry name" value="T2SS_GspF_sf"/>
</dbReference>
<feature type="domain" description="Type II secretion system protein GspF" evidence="8">
    <location>
        <begin position="59"/>
        <end position="182"/>
    </location>
</feature>
<dbReference type="Proteomes" id="UP000255328">
    <property type="component" value="Unassembled WGS sequence"/>
</dbReference>
<evidence type="ECO:0000256" key="7">
    <source>
        <dbReference type="SAM" id="Phobius"/>
    </source>
</evidence>
<evidence type="ECO:0000256" key="2">
    <source>
        <dbReference type="ARBA" id="ARBA00005745"/>
    </source>
</evidence>
<comment type="subcellular location">
    <subcellularLocation>
        <location evidence="1">Cell membrane</location>
        <topology evidence="1">Multi-pass membrane protein</topology>
    </subcellularLocation>
</comment>
<accession>A0A377GUU1</accession>
<sequence length="388" mass="44683">MKFYSFKVYDSQRKKLSYLIGFDSSKDFHNYLKKNKLILISYKIITPKYKILQSDILNFTKNFKTLLESGLTISTVLDILSSQEKNNIFSSIINDIKNKILNGKNIYLAFLEYRDVFGDTYLNLLLVGEESGQLLKNLDKICENIILKEKIKRDIKEAMLYPSIVFVFAILLLFFMLIFVFPSFISLFKNTNTKLPLLTEFIIFLSENILYILLIIFFLITGIILFFKKISLEKSQNLKLKFPLYGKIIKKSLLINLTQNFSIMSEVGINIIDILESLKKATPYIFLQYELQEIQSKIKVGNSIEEAFSLSSLLNSNQLDIISVGEKTGKLSDAFASISFIEQKELEAYLFKLTTFLQPILLLTLGIIIGIIILAIYLPIFNISEIII</sequence>
<feature type="transmembrane region" description="Helical" evidence="7">
    <location>
        <begin position="360"/>
        <end position="380"/>
    </location>
</feature>